<comment type="caution">
    <text evidence="1">The sequence shown here is derived from an EMBL/GenBank/DDBJ whole genome shotgun (WGS) entry which is preliminary data.</text>
</comment>
<evidence type="ECO:0000313" key="2">
    <source>
        <dbReference type="Proteomes" id="UP001155820"/>
    </source>
</evidence>
<sequence>MKIKMDFVSNSSSTSFVYISKAMLSKDDFLRAAGVSSDSPVASLFEAMFYQLKLSIESGDTLSSIEEVDDLAGGHDFTSEVLDRMRDAIKQGLTVTTGHLSSEECLAETVLCTEIFEIESERFYINAYDNYW</sequence>
<accession>A0AA44J078</accession>
<protein>
    <submittedName>
        <fullName evidence="1">Uncharacterized protein</fullName>
    </submittedName>
</protein>
<evidence type="ECO:0000313" key="1">
    <source>
        <dbReference type="EMBL" id="NRF21084.1"/>
    </source>
</evidence>
<dbReference type="AlphaFoldDB" id="A0AA44J078"/>
<gene>
    <name evidence="1" type="ORF">FOB26_18675</name>
</gene>
<organism evidence="1 2">
    <name type="scientific">Agrobacterium pusense</name>
    <dbReference type="NCBI Taxonomy" id="648995"/>
    <lineage>
        <taxon>Bacteria</taxon>
        <taxon>Pseudomonadati</taxon>
        <taxon>Pseudomonadota</taxon>
        <taxon>Alphaproteobacteria</taxon>
        <taxon>Hyphomicrobiales</taxon>
        <taxon>Rhizobiaceae</taxon>
        <taxon>Rhizobium/Agrobacterium group</taxon>
        <taxon>Agrobacterium</taxon>
    </lineage>
</organism>
<keyword evidence="2" id="KW-1185">Reference proteome</keyword>
<reference evidence="1" key="1">
    <citation type="submission" date="2019-07" db="EMBL/GenBank/DDBJ databases">
        <title>FDA dAtabase for Regulatory Grade micrObial Sequences (FDA-ARGOS): Supporting development and validation of Infectious Disease Dx tests.</title>
        <authorList>
            <person name="Bachman M."/>
            <person name="Young C."/>
            <person name="Tallon L."/>
            <person name="Sadzewicz L."/>
            <person name="Vavikolanu K."/>
            <person name="Mehta A."/>
            <person name="Aluvathingal J."/>
            <person name="Nadendla S."/>
            <person name="Nandy P."/>
            <person name="Geyer C."/>
            <person name="Yan Y."/>
            <person name="Sichtig H."/>
        </authorList>
    </citation>
    <scope>NUCLEOTIDE SEQUENCE</scope>
    <source>
        <strain evidence="1">FDAARGOS_618</strain>
    </source>
</reference>
<dbReference type="EMBL" id="JABRWM010000006">
    <property type="protein sequence ID" value="NRF21084.1"/>
    <property type="molecule type" value="Genomic_DNA"/>
</dbReference>
<name>A0AA44J078_9HYPH</name>
<dbReference type="Proteomes" id="UP001155820">
    <property type="component" value="Unassembled WGS sequence"/>
</dbReference>
<dbReference type="RefSeq" id="WP_172873433.1">
    <property type="nucleotide sequence ID" value="NZ_JABRWL010000005.1"/>
</dbReference>
<proteinExistence type="predicted"/>